<keyword evidence="5" id="KW-0539">Nucleus</keyword>
<evidence type="ECO:0000313" key="9">
    <source>
        <dbReference type="Proteomes" id="UP000269793"/>
    </source>
</evidence>
<evidence type="ECO:0000256" key="2">
    <source>
        <dbReference type="ARBA" id="ARBA00022552"/>
    </source>
</evidence>
<evidence type="ECO:0000256" key="1">
    <source>
        <dbReference type="ARBA" id="ARBA00004604"/>
    </source>
</evidence>
<keyword evidence="2" id="KW-0698">rRNA processing</keyword>
<dbReference type="GO" id="GO:0006364">
    <property type="term" value="P:rRNA processing"/>
    <property type="evidence" value="ECO:0007669"/>
    <property type="project" value="UniProtKB-KW"/>
</dbReference>
<evidence type="ECO:0000313" key="8">
    <source>
        <dbReference type="EMBL" id="AYO43328.1"/>
    </source>
</evidence>
<keyword evidence="3" id="KW-0853">WD repeat</keyword>
<gene>
    <name evidence="8" type="ORF">DNF11_2378</name>
</gene>
<dbReference type="GO" id="GO:0032040">
    <property type="term" value="C:small-subunit processome"/>
    <property type="evidence" value="ECO:0007669"/>
    <property type="project" value="TreeGrafter"/>
</dbReference>
<dbReference type="AlphaFoldDB" id="A0A3G2S820"/>
<dbReference type="InterPro" id="IPR036322">
    <property type="entry name" value="WD40_repeat_dom_sf"/>
</dbReference>
<evidence type="ECO:0000256" key="6">
    <source>
        <dbReference type="ARBA" id="ARBA00025767"/>
    </source>
</evidence>
<proteinExistence type="inferred from homology"/>
<dbReference type="EMBL" id="CP033151">
    <property type="protein sequence ID" value="AYO43328.1"/>
    <property type="molecule type" value="Genomic_DNA"/>
</dbReference>
<dbReference type="InterPro" id="IPR001680">
    <property type="entry name" value="WD40_rpt"/>
</dbReference>
<keyword evidence="4" id="KW-0677">Repeat</keyword>
<dbReference type="InterPro" id="IPR045161">
    <property type="entry name" value="Utp18"/>
</dbReference>
<dbReference type="Pfam" id="PF00400">
    <property type="entry name" value="WD40"/>
    <property type="match status" value="1"/>
</dbReference>
<dbReference type="InterPro" id="IPR015943">
    <property type="entry name" value="WD40/YVTN_repeat-like_dom_sf"/>
</dbReference>
<accession>A0A3G2S820</accession>
<dbReference type="PANTHER" id="PTHR18359:SF0">
    <property type="entry name" value="U3 SMALL NUCLEOLAR RNA-ASSOCIATED PROTEIN 18 HOMOLOG"/>
    <property type="match status" value="1"/>
</dbReference>
<evidence type="ECO:0000256" key="4">
    <source>
        <dbReference type="ARBA" id="ARBA00022737"/>
    </source>
</evidence>
<comment type="similarity">
    <text evidence="6">Belongs to the WD repeat UTP18 family.</text>
</comment>
<dbReference type="STRING" id="425264.A0A3G2S820"/>
<evidence type="ECO:0000256" key="7">
    <source>
        <dbReference type="SAM" id="MobiDB-lite"/>
    </source>
</evidence>
<comment type="subcellular location">
    <subcellularLocation>
        <location evidence="1">Nucleus</location>
        <location evidence="1">Nucleolus</location>
    </subcellularLocation>
</comment>
<dbReference type="Proteomes" id="UP000269793">
    <property type="component" value="Chromosome IV"/>
</dbReference>
<dbReference type="SUPFAM" id="SSF50978">
    <property type="entry name" value="WD40 repeat-like"/>
    <property type="match status" value="1"/>
</dbReference>
<protein>
    <submittedName>
        <fullName evidence="8">Putative U3 small nucleolar RNA-associated protein 18</fullName>
    </submittedName>
</protein>
<dbReference type="GO" id="GO:0034388">
    <property type="term" value="C:Pwp2p-containing subcomplex of 90S preribosome"/>
    <property type="evidence" value="ECO:0007669"/>
    <property type="project" value="TreeGrafter"/>
</dbReference>
<dbReference type="VEuPathDB" id="FungiDB:DNF11_2378"/>
<dbReference type="PANTHER" id="PTHR18359">
    <property type="entry name" value="WD-REPEAT PROTEIN-RELATED"/>
    <property type="match status" value="1"/>
</dbReference>
<dbReference type="SMART" id="SM00320">
    <property type="entry name" value="WD40"/>
    <property type="match status" value="5"/>
</dbReference>
<sequence>MAVEREQELTQRLFGGTKRPADEEAGITTLEDSALFTFDTGDDSAVAADATEQVLDEAQPPAALWKDEDDERITVPLAGPQARASDGSVLGTKRLRKLRTSPGETTISGVEYQRRLRKQYERMHPRPAWASASQQKDQSESPWNASLLRDLLSTDQGLVESKRHSRRLPSDRLDVERLRDANEAQGRVSEPAAIEQLQFHPSPHTHVLLTASRDRRVRLFQIDGKTNPMLESLHVPDLPVKTAIFHPAGTSVLIAGPRPYLYAYDIRSGKTLCSSPWRGAGRVVSSAVGTEADAGAERDLSFVRFQPGASSRLVAVGGRRGQVHLLDWGAGAAGQMGGQRIGELRMNAPLAGMAWAGETEHRLLTLSTEGRIHVWDLRSRSCPVTAYDTGLFGAKGLEVTMPHSMVPPYWAIGSSNGIVNMYGGQSTDSATTSTQLEELLAAPTSASVMDDVRLTARKSLGNLTTATTSMRFSHDAQLLALASRNKKDALRVVHVPSLQAYSNWPTSGTPLGHVTSIDFSSHSEYLAIGNSRGRVLLYSLRSYL</sequence>
<organism evidence="8 9">
    <name type="scientific">Malassezia restricta (strain ATCC 96810 / NBRC 103918 / CBS 7877)</name>
    <name type="common">Seborrheic dermatitis infection agent</name>
    <dbReference type="NCBI Taxonomy" id="425264"/>
    <lineage>
        <taxon>Eukaryota</taxon>
        <taxon>Fungi</taxon>
        <taxon>Dikarya</taxon>
        <taxon>Basidiomycota</taxon>
        <taxon>Ustilaginomycotina</taxon>
        <taxon>Malasseziomycetes</taxon>
        <taxon>Malasseziales</taxon>
        <taxon>Malasseziaceae</taxon>
        <taxon>Malassezia</taxon>
    </lineage>
</organism>
<reference evidence="8 9" key="1">
    <citation type="submission" date="2018-10" db="EMBL/GenBank/DDBJ databases">
        <title>Complete genome sequence of Malassezia restricta CBS 7877.</title>
        <authorList>
            <person name="Morand S.C."/>
            <person name="Bertignac M."/>
            <person name="Iltis A."/>
            <person name="Kolder I."/>
            <person name="Pirovano W."/>
            <person name="Jourdain R."/>
            <person name="Clavaud C."/>
        </authorList>
    </citation>
    <scope>NUCLEOTIDE SEQUENCE [LARGE SCALE GENOMIC DNA]</scope>
    <source>
        <strain evidence="8 9">CBS 7877</strain>
    </source>
</reference>
<feature type="region of interest" description="Disordered" evidence="7">
    <location>
        <begin position="1"/>
        <end position="24"/>
    </location>
</feature>
<dbReference type="OrthoDB" id="1935146at2759"/>
<name>A0A3G2S820_MALR7</name>
<keyword evidence="9" id="KW-1185">Reference proteome</keyword>
<evidence type="ECO:0000256" key="5">
    <source>
        <dbReference type="ARBA" id="ARBA00023242"/>
    </source>
</evidence>
<dbReference type="Gene3D" id="2.130.10.10">
    <property type="entry name" value="YVTN repeat-like/Quinoprotein amine dehydrogenase"/>
    <property type="match status" value="1"/>
</dbReference>
<evidence type="ECO:0000256" key="3">
    <source>
        <dbReference type="ARBA" id="ARBA00022574"/>
    </source>
</evidence>